<protein>
    <submittedName>
        <fullName evidence="3">Enoyl-CoA hydratase</fullName>
    </submittedName>
</protein>
<dbReference type="Gene3D" id="3.90.226.10">
    <property type="entry name" value="2-enoyl-CoA Hydratase, Chain A, domain 1"/>
    <property type="match status" value="1"/>
</dbReference>
<proteinExistence type="inferred from homology"/>
<accession>A0A7G1NYG1</accession>
<dbReference type="InterPro" id="IPR029045">
    <property type="entry name" value="ClpP/crotonase-like_dom_sf"/>
</dbReference>
<dbReference type="GO" id="GO:0003824">
    <property type="term" value="F:catalytic activity"/>
    <property type="evidence" value="ECO:0007669"/>
    <property type="project" value="InterPro"/>
</dbReference>
<dbReference type="InterPro" id="IPR018376">
    <property type="entry name" value="Enoyl-CoA_hyd/isom_CS"/>
</dbReference>
<name>A0A7G1NYG1_9ACTN</name>
<sequence length="292" mass="31644">MTTSMTTDDSRRFGDFTALRVEVEAGVAHLTIDNPPVNTLDVLLITELGRFFDAVSQDERVRVVVLQSADPEFFSAHADVNFMFDPESLMRLAAADGDPSLNPLQQMNERLRTLPQVTIAKLAGRLRAGGSELAMAADMRFAAKGRTWLSQPETRMGIFPGGGGTQYLTRLMGRARAVEVILGAELFDAELAERYGWINRALPPEELDGFVDALARRIAALPPGVAAAAMEAVDAAEAGGPVPRLSEESTAHGKVYPSPDAVVDRMRTAMRAGVQTREGEVDLEGLLDRVSY</sequence>
<dbReference type="PROSITE" id="PS00166">
    <property type="entry name" value="ENOYL_COA_HYDRATASE"/>
    <property type="match status" value="1"/>
</dbReference>
<dbReference type="Pfam" id="PF00378">
    <property type="entry name" value="ECH_1"/>
    <property type="match status" value="1"/>
</dbReference>
<keyword evidence="4" id="KW-1185">Reference proteome</keyword>
<dbReference type="InterPro" id="IPR001753">
    <property type="entry name" value="Enoyl-CoA_hydra/iso"/>
</dbReference>
<dbReference type="Proteomes" id="UP000516444">
    <property type="component" value="Chromosome"/>
</dbReference>
<evidence type="ECO:0000256" key="2">
    <source>
        <dbReference type="RuleBase" id="RU003707"/>
    </source>
</evidence>
<dbReference type="AlphaFoldDB" id="A0A7G1NYG1"/>
<dbReference type="EMBL" id="AP023440">
    <property type="protein sequence ID" value="BCL26674.1"/>
    <property type="molecule type" value="Genomic_DNA"/>
</dbReference>
<dbReference type="CDD" id="cd06558">
    <property type="entry name" value="crotonase-like"/>
    <property type="match status" value="1"/>
</dbReference>
<reference evidence="3 4" key="1">
    <citation type="journal article" date="2014" name="Int. J. Syst. Evol. Microbiol.">
        <title>Complete genome sequence of Corynebacterium casei LMG S-19264T (=DSM 44701T), isolated from a smear-ripened cheese.</title>
        <authorList>
            <consortium name="US DOE Joint Genome Institute (JGI-PGF)"/>
            <person name="Walter F."/>
            <person name="Albersmeier A."/>
            <person name="Kalinowski J."/>
            <person name="Ruckert C."/>
        </authorList>
    </citation>
    <scope>NUCLEOTIDE SEQUENCE [LARGE SCALE GENOMIC DNA]</scope>
    <source>
        <strain evidence="3 4">JCM 4677</strain>
    </source>
</reference>
<dbReference type="KEGG" id="sgm:GCM10017557_15330"/>
<gene>
    <name evidence="3" type="primary">paaG</name>
    <name evidence="3" type="ORF">GCM10017557_15330</name>
</gene>
<evidence type="ECO:0000313" key="4">
    <source>
        <dbReference type="Proteomes" id="UP000516444"/>
    </source>
</evidence>
<dbReference type="PANTHER" id="PTHR11941:SF54">
    <property type="entry name" value="ENOYL-COA HYDRATASE, MITOCHONDRIAL"/>
    <property type="match status" value="1"/>
</dbReference>
<organism evidence="3 4">
    <name type="scientific">Streptomyces aurantiacus</name>
    <dbReference type="NCBI Taxonomy" id="47760"/>
    <lineage>
        <taxon>Bacteria</taxon>
        <taxon>Bacillati</taxon>
        <taxon>Actinomycetota</taxon>
        <taxon>Actinomycetes</taxon>
        <taxon>Kitasatosporales</taxon>
        <taxon>Streptomycetaceae</taxon>
        <taxon>Streptomyces</taxon>
        <taxon>Streptomyces aurantiacus group</taxon>
    </lineage>
</organism>
<evidence type="ECO:0000313" key="3">
    <source>
        <dbReference type="EMBL" id="BCL26674.1"/>
    </source>
</evidence>
<dbReference type="GO" id="GO:0006635">
    <property type="term" value="P:fatty acid beta-oxidation"/>
    <property type="evidence" value="ECO:0007669"/>
    <property type="project" value="TreeGrafter"/>
</dbReference>
<dbReference type="RefSeq" id="WP_245702576.1">
    <property type="nucleotide sequence ID" value="NZ_AP023440.1"/>
</dbReference>
<evidence type="ECO:0000256" key="1">
    <source>
        <dbReference type="ARBA" id="ARBA00005254"/>
    </source>
</evidence>
<comment type="similarity">
    <text evidence="1 2">Belongs to the enoyl-CoA hydratase/isomerase family.</text>
</comment>
<dbReference type="SUPFAM" id="SSF52096">
    <property type="entry name" value="ClpP/crotonase"/>
    <property type="match status" value="1"/>
</dbReference>
<dbReference type="PANTHER" id="PTHR11941">
    <property type="entry name" value="ENOYL-COA HYDRATASE-RELATED"/>
    <property type="match status" value="1"/>
</dbReference>